<evidence type="ECO:0000256" key="9">
    <source>
        <dbReference type="ARBA" id="ARBA00038276"/>
    </source>
</evidence>
<dbReference type="GO" id="GO:0046872">
    <property type="term" value="F:metal ion binding"/>
    <property type="evidence" value="ECO:0007669"/>
    <property type="project" value="UniProtKB-KW"/>
</dbReference>
<dbReference type="InterPro" id="IPR043519">
    <property type="entry name" value="NT_sf"/>
</dbReference>
<dbReference type="GO" id="GO:0005524">
    <property type="term" value="F:ATP binding"/>
    <property type="evidence" value="ECO:0007669"/>
    <property type="project" value="UniProtKB-KW"/>
</dbReference>
<evidence type="ECO:0000256" key="6">
    <source>
        <dbReference type="ARBA" id="ARBA00022741"/>
    </source>
</evidence>
<comment type="cofactor">
    <cofactor evidence="1">
        <name>Mg(2+)</name>
        <dbReference type="ChEBI" id="CHEBI:18420"/>
    </cofactor>
</comment>
<evidence type="ECO:0000256" key="3">
    <source>
        <dbReference type="ARBA" id="ARBA00022679"/>
    </source>
</evidence>
<evidence type="ECO:0000256" key="5">
    <source>
        <dbReference type="ARBA" id="ARBA00022723"/>
    </source>
</evidence>
<dbReference type="GO" id="GO:0016779">
    <property type="term" value="F:nucleotidyltransferase activity"/>
    <property type="evidence" value="ECO:0007669"/>
    <property type="project" value="UniProtKB-KW"/>
</dbReference>
<evidence type="ECO:0000256" key="1">
    <source>
        <dbReference type="ARBA" id="ARBA00001946"/>
    </source>
</evidence>
<dbReference type="PANTHER" id="PTHR33571:SF14">
    <property type="entry name" value="PROTEIN ADENYLYLTRANSFERASE MJ0435-RELATED"/>
    <property type="match status" value="1"/>
</dbReference>
<dbReference type="InterPro" id="IPR052038">
    <property type="entry name" value="Type-VII_TA_antitoxin"/>
</dbReference>
<organism evidence="11 12">
    <name type="scientific">Candidatus Magnetoglobus multicellularis str. Araruama</name>
    <dbReference type="NCBI Taxonomy" id="890399"/>
    <lineage>
        <taxon>Bacteria</taxon>
        <taxon>Pseudomonadati</taxon>
        <taxon>Thermodesulfobacteriota</taxon>
        <taxon>Desulfobacteria</taxon>
        <taxon>Desulfobacterales</taxon>
        <taxon>Desulfobacteraceae</taxon>
        <taxon>Candidatus Magnetoglobus</taxon>
    </lineage>
</organism>
<keyword evidence="7" id="KW-0067">ATP-binding</keyword>
<dbReference type="SUPFAM" id="SSF81301">
    <property type="entry name" value="Nucleotidyltransferase"/>
    <property type="match status" value="1"/>
</dbReference>
<keyword evidence="2" id="KW-1277">Toxin-antitoxin system</keyword>
<comment type="caution">
    <text evidence="11">The sequence shown here is derived from an EMBL/GenBank/DDBJ whole genome shotgun (WGS) entry which is preliminary data.</text>
</comment>
<keyword evidence="8" id="KW-0460">Magnesium</keyword>
<reference evidence="12" key="1">
    <citation type="submission" date="2012-11" db="EMBL/GenBank/DDBJ databases">
        <authorList>
            <person name="Lucero-Rivera Y.E."/>
            <person name="Tovar-Ramirez D."/>
        </authorList>
    </citation>
    <scope>NUCLEOTIDE SEQUENCE [LARGE SCALE GENOMIC DNA]</scope>
    <source>
        <strain evidence="12">Araruama</strain>
    </source>
</reference>
<dbReference type="PANTHER" id="PTHR33571">
    <property type="entry name" value="SSL8005 PROTEIN"/>
    <property type="match status" value="1"/>
</dbReference>
<evidence type="ECO:0000256" key="8">
    <source>
        <dbReference type="ARBA" id="ARBA00022842"/>
    </source>
</evidence>
<evidence type="ECO:0000313" key="12">
    <source>
        <dbReference type="Proteomes" id="UP000189670"/>
    </source>
</evidence>
<dbReference type="Pfam" id="PF01909">
    <property type="entry name" value="NTP_transf_2"/>
    <property type="match status" value="1"/>
</dbReference>
<evidence type="ECO:0000256" key="4">
    <source>
        <dbReference type="ARBA" id="ARBA00022695"/>
    </source>
</evidence>
<keyword evidence="5" id="KW-0479">Metal-binding</keyword>
<gene>
    <name evidence="11" type="ORF">OMM_07224</name>
</gene>
<evidence type="ECO:0000313" key="11">
    <source>
        <dbReference type="EMBL" id="ETR72965.1"/>
    </source>
</evidence>
<dbReference type="CDD" id="cd05403">
    <property type="entry name" value="NT_KNTase_like"/>
    <property type="match status" value="1"/>
</dbReference>
<comment type="similarity">
    <text evidence="9">Belongs to the MntA antitoxin family.</text>
</comment>
<dbReference type="EMBL" id="ATBP01000097">
    <property type="protein sequence ID" value="ETR72965.1"/>
    <property type="molecule type" value="Genomic_DNA"/>
</dbReference>
<evidence type="ECO:0000256" key="2">
    <source>
        <dbReference type="ARBA" id="ARBA00022649"/>
    </source>
</evidence>
<dbReference type="InterPro" id="IPR002934">
    <property type="entry name" value="Polymerase_NTP_transf_dom"/>
</dbReference>
<evidence type="ECO:0000256" key="7">
    <source>
        <dbReference type="ARBA" id="ARBA00022840"/>
    </source>
</evidence>
<proteinExistence type="inferred from homology"/>
<name>A0A1V1PE64_9BACT</name>
<keyword evidence="4" id="KW-0548">Nucleotidyltransferase</keyword>
<dbReference type="AlphaFoldDB" id="A0A1V1PE64"/>
<protein>
    <submittedName>
        <fullName evidence="11">DNA polymerase beta domain-containing protein</fullName>
    </submittedName>
</protein>
<dbReference type="Proteomes" id="UP000189670">
    <property type="component" value="Unassembled WGS sequence"/>
</dbReference>
<feature type="domain" description="Polymerase nucleotidyl transferase" evidence="10">
    <location>
        <begin position="10"/>
        <end position="96"/>
    </location>
</feature>
<dbReference type="Gene3D" id="3.30.460.10">
    <property type="entry name" value="Beta Polymerase, domain 2"/>
    <property type="match status" value="1"/>
</dbReference>
<keyword evidence="6" id="KW-0547">Nucleotide-binding</keyword>
<keyword evidence="3" id="KW-0808">Transferase</keyword>
<accession>A0A1V1PE64</accession>
<sequence length="97" mass="11393">MKQKKILDILSEYKKQNSEKYGIVTLGLFGSTARNQYNENSDLDICIKTKEPNPFIIVNIKSDIEQLFNKKIDIVRVREKMNPFLKARIDKEAIYVR</sequence>
<evidence type="ECO:0000259" key="10">
    <source>
        <dbReference type="Pfam" id="PF01909"/>
    </source>
</evidence>